<dbReference type="AlphaFoldDB" id="A0A0G3VLC8"/>
<organism evidence="4">
    <name type="scientific">Magnetococcus massalia (strain MO-1)</name>
    <dbReference type="NCBI Taxonomy" id="451514"/>
    <lineage>
        <taxon>Bacteria</taxon>
        <taxon>Pseudomonadati</taxon>
        <taxon>Pseudomonadota</taxon>
        <taxon>Magnetococcia</taxon>
        <taxon>Magnetococcales</taxon>
        <taxon>Magnetococcaceae</taxon>
        <taxon>Magnetococcus</taxon>
    </lineage>
</organism>
<dbReference type="PROSITE" id="PS50293">
    <property type="entry name" value="TPR_REGION"/>
    <property type="match status" value="1"/>
</dbReference>
<dbReference type="Gene3D" id="1.25.40.10">
    <property type="entry name" value="Tetratricopeptide repeat domain"/>
    <property type="match status" value="1"/>
</dbReference>
<keyword evidence="2 3" id="KW-0802">TPR repeat</keyword>
<keyword evidence="1" id="KW-0677">Repeat</keyword>
<evidence type="ECO:0000313" key="4">
    <source>
        <dbReference type="EMBL" id="AKL79694.1"/>
    </source>
</evidence>
<evidence type="ECO:0000256" key="1">
    <source>
        <dbReference type="ARBA" id="ARBA00022737"/>
    </source>
</evidence>
<dbReference type="InterPro" id="IPR019734">
    <property type="entry name" value="TPR_rpt"/>
</dbReference>
<reference evidence="4" key="1">
    <citation type="submission" date="2015-01" db="EMBL/GenBank/DDBJ databases">
        <title>Genomic and physiological analysis of marine magnetotactic ovoid strain MO-1.</title>
        <authorList>
            <person name="Zhang W.-J."/>
            <person name="Zhang S.-D."/>
            <person name="Ji B."/>
            <person name="Rouy Z."/>
            <person name="Medigue C."/>
            <person name="Barbe V."/>
            <person name="Talla E."/>
            <person name="Wu L.-F."/>
        </authorList>
    </citation>
    <scope>NUCLEOTIDE SEQUENCE</scope>
    <source>
        <strain evidence="4">MO-1</strain>
    </source>
</reference>
<feature type="repeat" description="TPR" evidence="3">
    <location>
        <begin position="184"/>
        <end position="217"/>
    </location>
</feature>
<name>A0A0G3VLC8_MAGMO</name>
<gene>
    <name evidence="4" type="primary">mamA</name>
    <name evidence="5" type="ORF">MAGMO_0522</name>
</gene>
<feature type="repeat" description="TPR" evidence="3">
    <location>
        <begin position="116"/>
        <end position="149"/>
    </location>
</feature>
<dbReference type="PROSITE" id="PS50005">
    <property type="entry name" value="TPR"/>
    <property type="match status" value="4"/>
</dbReference>
<sequence>MGSRPTKGTIWDEVGFFGHTVSMVLKRSTSSAIRWFDDTFSVDHDYRSEYFRDKGIKYAKQGRYTHAAEVLEDVVQSNPEDFDAGFHLAFCYLKLEKIQSGVQLLNFFYERGHTEAKVSSILGMALIQSEQYEEAVAVLKSAIADNPDNFNIHYRLGLALDHLERYEEALEAFQGAMKLRPDEPRVYRSIGFAMEQLGMRDQAVQLFKRAAQLEEGRNA</sequence>
<dbReference type="InterPro" id="IPR011990">
    <property type="entry name" value="TPR-like_helical_dom_sf"/>
</dbReference>
<dbReference type="SMART" id="SM00028">
    <property type="entry name" value="TPR"/>
    <property type="match status" value="4"/>
</dbReference>
<dbReference type="InterPro" id="IPR051685">
    <property type="entry name" value="Ycf3/AcsC/BcsC/TPR_MFPF"/>
</dbReference>
<protein>
    <submittedName>
        <fullName evidence="4 5">MamA</fullName>
    </submittedName>
</protein>
<dbReference type="Pfam" id="PF14559">
    <property type="entry name" value="TPR_19"/>
    <property type="match status" value="1"/>
</dbReference>
<feature type="repeat" description="TPR" evidence="3">
    <location>
        <begin position="48"/>
        <end position="81"/>
    </location>
</feature>
<evidence type="ECO:0000256" key="2">
    <source>
        <dbReference type="ARBA" id="ARBA00022803"/>
    </source>
</evidence>
<dbReference type="PANTHER" id="PTHR44943:SF8">
    <property type="entry name" value="TPR REPEAT-CONTAINING PROTEIN MJ0263"/>
    <property type="match status" value="1"/>
</dbReference>
<reference evidence="5" key="2">
    <citation type="submission" date="2015-04" db="EMBL/GenBank/DDBJ databases">
        <authorList>
            <person name="Syromyatnikov M.Y."/>
            <person name="Popov V.N."/>
        </authorList>
    </citation>
    <scope>NUCLEOTIDE SEQUENCE</scope>
    <source>
        <strain evidence="5">MO-1</strain>
    </source>
</reference>
<feature type="repeat" description="TPR" evidence="3">
    <location>
        <begin position="150"/>
        <end position="183"/>
    </location>
</feature>
<dbReference type="PANTHER" id="PTHR44943">
    <property type="entry name" value="CELLULOSE SYNTHASE OPERON PROTEIN C"/>
    <property type="match status" value="1"/>
</dbReference>
<dbReference type="SUPFAM" id="SSF48452">
    <property type="entry name" value="TPR-like"/>
    <property type="match status" value="1"/>
</dbReference>
<proteinExistence type="predicted"/>
<dbReference type="EMBL" id="LO017727">
    <property type="protein sequence ID" value="CRH04726.1"/>
    <property type="molecule type" value="Genomic_DNA"/>
</dbReference>
<accession>A0A0G3VLC8</accession>
<dbReference type="Pfam" id="PF13432">
    <property type="entry name" value="TPR_16"/>
    <property type="match status" value="1"/>
</dbReference>
<dbReference type="EMBL" id="KP400526">
    <property type="protein sequence ID" value="AKL79694.1"/>
    <property type="molecule type" value="Genomic_DNA"/>
</dbReference>
<evidence type="ECO:0000256" key="3">
    <source>
        <dbReference type="PROSITE-ProRule" id="PRU00339"/>
    </source>
</evidence>
<evidence type="ECO:0000313" key="5">
    <source>
        <dbReference type="EMBL" id="CRH04726.1"/>
    </source>
</evidence>
<dbReference type="SMR" id="A0A0G3VLC8"/>